<dbReference type="AlphaFoldDB" id="A0A8K0VC68"/>
<dbReference type="InterPro" id="IPR038063">
    <property type="entry name" value="Transpep_catalytic_dom"/>
</dbReference>
<dbReference type="Pfam" id="PF03734">
    <property type="entry name" value="YkuD"/>
    <property type="match status" value="1"/>
</dbReference>
<comment type="similarity">
    <text evidence="2">Belongs to the YkuD family.</text>
</comment>
<organism evidence="9 10">
    <name type="scientific">Szabonella alba</name>
    <dbReference type="NCBI Taxonomy" id="2804194"/>
    <lineage>
        <taxon>Bacteria</taxon>
        <taxon>Pseudomonadati</taxon>
        <taxon>Pseudomonadota</taxon>
        <taxon>Alphaproteobacteria</taxon>
        <taxon>Rhodobacterales</taxon>
        <taxon>Paracoccaceae</taxon>
        <taxon>Szabonella</taxon>
    </lineage>
</organism>
<keyword evidence="6 7" id="KW-0961">Cell wall biogenesis/degradation</keyword>
<dbReference type="InterPro" id="IPR002477">
    <property type="entry name" value="Peptidoglycan-bd-like"/>
</dbReference>
<keyword evidence="10" id="KW-1185">Reference proteome</keyword>
<dbReference type="Pfam" id="PF01471">
    <property type="entry name" value="PG_binding_1"/>
    <property type="match status" value="1"/>
</dbReference>
<dbReference type="GO" id="GO:0008360">
    <property type="term" value="P:regulation of cell shape"/>
    <property type="evidence" value="ECO:0007669"/>
    <property type="project" value="UniProtKB-UniRule"/>
</dbReference>
<dbReference type="PANTHER" id="PTHR41533:SF2">
    <property type="entry name" value="BLR7131 PROTEIN"/>
    <property type="match status" value="1"/>
</dbReference>
<dbReference type="SUPFAM" id="SSF141523">
    <property type="entry name" value="L,D-transpeptidase catalytic domain-like"/>
    <property type="match status" value="1"/>
</dbReference>
<feature type="active site" description="Proton donor/acceptor" evidence="7">
    <location>
        <position position="427"/>
    </location>
</feature>
<comment type="caution">
    <text evidence="9">The sequence shown here is derived from an EMBL/GenBank/DDBJ whole genome shotgun (WGS) entry which is preliminary data.</text>
</comment>
<dbReference type="Gene3D" id="2.40.440.10">
    <property type="entry name" value="L,D-transpeptidase catalytic domain-like"/>
    <property type="match status" value="1"/>
</dbReference>
<dbReference type="Gene3D" id="1.10.101.10">
    <property type="entry name" value="PGBD-like superfamily/PGBD"/>
    <property type="match status" value="1"/>
</dbReference>
<dbReference type="InterPro" id="IPR052905">
    <property type="entry name" value="LD-transpeptidase_YkuD-like"/>
</dbReference>
<keyword evidence="3" id="KW-0808">Transferase</keyword>
<dbReference type="PANTHER" id="PTHR41533">
    <property type="entry name" value="L,D-TRANSPEPTIDASE HI_1667-RELATED"/>
    <property type="match status" value="1"/>
</dbReference>
<feature type="active site" description="Nucleophile" evidence="7">
    <location>
        <position position="446"/>
    </location>
</feature>
<evidence type="ECO:0000256" key="5">
    <source>
        <dbReference type="ARBA" id="ARBA00022984"/>
    </source>
</evidence>
<dbReference type="UniPathway" id="UPA00219"/>
<reference evidence="9" key="1">
    <citation type="submission" date="2021-01" db="EMBL/GenBank/DDBJ databases">
        <title>Tabrizicola alba sp. nov. a motile alkaliphilic bacterium isolated from a soda lake.</title>
        <authorList>
            <person name="Szuroczki S."/>
            <person name="Abbaszade G."/>
            <person name="Schumann P."/>
            <person name="Toth E."/>
        </authorList>
    </citation>
    <scope>NUCLEOTIDE SEQUENCE</scope>
    <source>
        <strain evidence="9">DMG-N-6</strain>
    </source>
</reference>
<sequence length="535" mass="58651">MGLLISTGLAAGIGTAPQAVAQSGVVTAQPARAGTAFTQALAEAALADDAVAGFFRDRNYAPFWTAPEGSARRMALLAALDGAGAHGLPMARHDPMTLIRAAQDLRTEGDRARLEVAMTLAMLDYARDVQTGALVPGKVIPSIVREVPLRDRRANLDAFAVADPVTFLKSLPPQSQSYVQLMKAKFELEARIARGGWGPQVGARSLRADETGPAVIALRDRLQAMGYLGRSAAASYDAVLQRAVQAFQTDHGLEATGIAGPETLTQINIDPESRLESVIVALERERWMNIERGKRHIWVNLTDFTAKIIDNGKVTFATRAVIGAPDRDKPTPEFSHRMTYMEVNPDWTVPGGIIRRDYLPKLQANPNALGHLQVIDRRGRVVPRSQINFAGYSAGNFPFNLRQPPGRSNALGLVKFMFPNPYAIYLHDSPEKHLFSRESRAFSSGCVRLNDPFDFAYELLSRQEADPKTVFHRVLDSGRQERISLKEPVPIHLAYFTAFAGPKGRMQYRRDIYGRDAAIFAALKKAGVSPEADRS</sequence>
<dbReference type="RefSeq" id="WP_202688022.1">
    <property type="nucleotide sequence ID" value="NZ_JAESVN010000003.1"/>
</dbReference>
<evidence type="ECO:0000256" key="3">
    <source>
        <dbReference type="ARBA" id="ARBA00022679"/>
    </source>
</evidence>
<evidence type="ECO:0000313" key="10">
    <source>
        <dbReference type="Proteomes" id="UP000648908"/>
    </source>
</evidence>
<evidence type="ECO:0000259" key="8">
    <source>
        <dbReference type="PROSITE" id="PS52029"/>
    </source>
</evidence>
<dbReference type="InterPro" id="IPR036365">
    <property type="entry name" value="PGBD-like_sf"/>
</dbReference>
<dbReference type="GO" id="GO:0016740">
    <property type="term" value="F:transferase activity"/>
    <property type="evidence" value="ECO:0007669"/>
    <property type="project" value="UniProtKB-KW"/>
</dbReference>
<dbReference type="CDD" id="cd16913">
    <property type="entry name" value="YkuD_like"/>
    <property type="match status" value="1"/>
</dbReference>
<evidence type="ECO:0000256" key="4">
    <source>
        <dbReference type="ARBA" id="ARBA00022960"/>
    </source>
</evidence>
<dbReference type="GO" id="GO:0009252">
    <property type="term" value="P:peptidoglycan biosynthetic process"/>
    <property type="evidence" value="ECO:0007669"/>
    <property type="project" value="UniProtKB-UniPathway"/>
</dbReference>
<dbReference type="GO" id="GO:0004180">
    <property type="term" value="F:carboxypeptidase activity"/>
    <property type="evidence" value="ECO:0007669"/>
    <property type="project" value="UniProtKB-ARBA"/>
</dbReference>
<accession>A0A8K0VC68</accession>
<evidence type="ECO:0000256" key="7">
    <source>
        <dbReference type="PROSITE-ProRule" id="PRU01373"/>
    </source>
</evidence>
<dbReference type="GO" id="GO:0071555">
    <property type="term" value="P:cell wall organization"/>
    <property type="evidence" value="ECO:0007669"/>
    <property type="project" value="UniProtKB-UniRule"/>
</dbReference>
<dbReference type="InterPro" id="IPR036366">
    <property type="entry name" value="PGBDSf"/>
</dbReference>
<protein>
    <submittedName>
        <fullName evidence="9">L,D-transpeptidase family protein</fullName>
    </submittedName>
</protein>
<keyword evidence="5 7" id="KW-0573">Peptidoglycan synthesis</keyword>
<proteinExistence type="inferred from homology"/>
<evidence type="ECO:0000313" key="9">
    <source>
        <dbReference type="EMBL" id="MBL4917195.1"/>
    </source>
</evidence>
<dbReference type="SUPFAM" id="SSF47090">
    <property type="entry name" value="PGBD-like"/>
    <property type="match status" value="1"/>
</dbReference>
<evidence type="ECO:0000256" key="6">
    <source>
        <dbReference type="ARBA" id="ARBA00023316"/>
    </source>
</evidence>
<evidence type="ECO:0000256" key="2">
    <source>
        <dbReference type="ARBA" id="ARBA00005992"/>
    </source>
</evidence>
<dbReference type="EMBL" id="JAESVN010000003">
    <property type="protein sequence ID" value="MBL4917195.1"/>
    <property type="molecule type" value="Genomic_DNA"/>
</dbReference>
<dbReference type="Proteomes" id="UP000648908">
    <property type="component" value="Unassembled WGS sequence"/>
</dbReference>
<dbReference type="Pfam" id="PF20142">
    <property type="entry name" value="Scaffold"/>
    <property type="match status" value="1"/>
</dbReference>
<dbReference type="InterPro" id="IPR045380">
    <property type="entry name" value="LD_TPept_scaffold_dom"/>
</dbReference>
<keyword evidence="4 7" id="KW-0133">Cell shape</keyword>
<evidence type="ECO:0000256" key="1">
    <source>
        <dbReference type="ARBA" id="ARBA00004752"/>
    </source>
</evidence>
<name>A0A8K0VC68_9RHOB</name>
<dbReference type="PROSITE" id="PS52029">
    <property type="entry name" value="LD_TPASE"/>
    <property type="match status" value="1"/>
</dbReference>
<comment type="pathway">
    <text evidence="1 7">Cell wall biogenesis; peptidoglycan biosynthesis.</text>
</comment>
<feature type="domain" description="L,D-TPase catalytic" evidence="8">
    <location>
        <begin position="295"/>
        <end position="471"/>
    </location>
</feature>
<gene>
    <name evidence="9" type="ORF">JL811_08160</name>
</gene>
<dbReference type="InterPro" id="IPR005490">
    <property type="entry name" value="LD_TPept_cat_dom"/>
</dbReference>